<feature type="compositionally biased region" description="Polar residues" evidence="7">
    <location>
        <begin position="1035"/>
        <end position="1049"/>
    </location>
</feature>
<evidence type="ECO:0000313" key="9">
    <source>
        <dbReference type="EMBL" id="KAF9061907.1"/>
    </source>
</evidence>
<dbReference type="GO" id="GO:0005524">
    <property type="term" value="F:ATP binding"/>
    <property type="evidence" value="ECO:0007669"/>
    <property type="project" value="UniProtKB-KW"/>
</dbReference>
<dbReference type="InterPro" id="IPR001609">
    <property type="entry name" value="Myosin_head_motor_dom-like"/>
</dbReference>
<evidence type="ECO:0000259" key="8">
    <source>
        <dbReference type="PROSITE" id="PS51456"/>
    </source>
</evidence>
<feature type="region of interest" description="Actin-binding" evidence="6">
    <location>
        <begin position="636"/>
        <end position="658"/>
    </location>
</feature>
<keyword evidence="5 6" id="KW-0009">Actin-binding</keyword>
<keyword evidence="4" id="KW-0505">Motor protein</keyword>
<dbReference type="EMBL" id="JADNRY010000187">
    <property type="protein sequence ID" value="KAF9061907.1"/>
    <property type="molecule type" value="Genomic_DNA"/>
</dbReference>
<dbReference type="AlphaFoldDB" id="A0A9P5U0Y7"/>
<proteinExistence type="inferred from homology"/>
<dbReference type="InterPro" id="IPR027417">
    <property type="entry name" value="P-loop_NTPase"/>
</dbReference>
<comment type="similarity">
    <text evidence="6">Belongs to the TRAFAC class myosin-kinesin ATPase superfamily. Myosin family.</text>
</comment>
<dbReference type="PANTHER" id="PTHR13140">
    <property type="entry name" value="MYOSIN"/>
    <property type="match status" value="1"/>
</dbReference>
<dbReference type="GO" id="GO:0051015">
    <property type="term" value="F:actin filament binding"/>
    <property type="evidence" value="ECO:0007669"/>
    <property type="project" value="TreeGrafter"/>
</dbReference>
<dbReference type="Gene3D" id="1.20.58.530">
    <property type="match status" value="1"/>
</dbReference>
<feature type="region of interest" description="Disordered" evidence="7">
    <location>
        <begin position="825"/>
        <end position="905"/>
    </location>
</feature>
<organism evidence="9 10">
    <name type="scientific">Rhodocollybia butyracea</name>
    <dbReference type="NCBI Taxonomy" id="206335"/>
    <lineage>
        <taxon>Eukaryota</taxon>
        <taxon>Fungi</taxon>
        <taxon>Dikarya</taxon>
        <taxon>Basidiomycota</taxon>
        <taxon>Agaricomycotina</taxon>
        <taxon>Agaricomycetes</taxon>
        <taxon>Agaricomycetidae</taxon>
        <taxon>Agaricales</taxon>
        <taxon>Marasmiineae</taxon>
        <taxon>Omphalotaceae</taxon>
        <taxon>Rhodocollybia</taxon>
    </lineage>
</organism>
<protein>
    <submittedName>
        <fullName evidence="9">P-loop containing nucleoside triphosphate hydrolase protein</fullName>
    </submittedName>
</protein>
<keyword evidence="2" id="KW-0067">ATP-binding</keyword>
<evidence type="ECO:0000256" key="2">
    <source>
        <dbReference type="ARBA" id="ARBA00022840"/>
    </source>
</evidence>
<evidence type="ECO:0000256" key="6">
    <source>
        <dbReference type="PROSITE-ProRule" id="PRU00782"/>
    </source>
</evidence>
<sequence length="1067" mass="118394">MAHPYTVTVTKVWFEEKERVQGDIVDMTFVNEHKEITLKATLKDIANNTNKLPPLCNAPDYDRVTDLTNLPHLNEPSILHVIHNRYSEHKLYTYSGIVLVAVNPFAEVPIYGSDVISRYAGRSRDELDPHLFTIAEEAYGALQRDSKNQTIIVSGETKYIMRYMASVKSDAIHYAASSVSVEHQVLATNPILEAFGNAKTSRNDNSSGLESTSRYIILFDEQSSIVGARIQTYLLERSRISFQQRSERNYHIFYQLCEGASSEERISFGLDADASGYRYLSSSSIKIDNVNDAVNFSATRQALSIVGIDEDKQLAIFRLLAAILHLGNIEISHRRDAKDAVIDDTHDSALRNAMELLGIDAAEFAKCTTKKLIDARGEKFSSARTMDQAIGVRDGVAKFIYSSIFDWLVLRINESLSSNDNIQREKNFIAVLDIYGFEHFQTNSFEQFCINYANEKLQQQFISHVFKLEQAEYASEAIDWTTIDFSDNKPCIDLIEGKLGIIALLDEESRLATGTDESLIDKLNSQLKTPEHKAIFKDHLHGNEAFTICHYSGDVSYNIDGFLEKNRGTVPDEHRDLLNTSANEFLREVVGVGFNVGLDTHLGGKPKVLPPKSPALPGKAVSGRKPTQCSVFKSSLLTLTEALGVTDIHYIRCIKPNENKRSWGFDSPLVLAQLRACGVLETIRITSAGYPTRWSYDDFAARYRILLNSSTDVSSLEDSRQLTTAILRQVVQDKTKYQTGKTKVFFRPRVLAILEGLRAQRERDAAISIQRVVRGVASRKFVAHLKAERAEALAKMEAEAAARAQAEAEAAARAQAEAEAEAAKAKAEAEAASAKATLDPKLSLQPPSTPVKPKVKHNGLQGKLSHSSLVSPAQAKANERVRAKTPTKSRAPTPTSRYQTGHVGPQFEIPHFHPDDGRYNHMERCAACIAKAEAAAEAADRLRERTGRTAAHTPATPSKSRSQSVEPGNRGRPKTPQKPGWAAALSVPATPHSRSKSNEPRTPNRLKKLNPSAMLRTFHKKVNSKDINHTKPASPVSTPAATTQESQPASELKIYKQFMQTKPAWIS</sequence>
<feature type="region of interest" description="Disordered" evidence="7">
    <location>
        <begin position="939"/>
        <end position="1049"/>
    </location>
</feature>
<feature type="domain" description="Myosin motor" evidence="8">
    <location>
        <begin position="62"/>
        <end position="759"/>
    </location>
</feature>
<dbReference type="Gene3D" id="1.20.120.720">
    <property type="entry name" value="Myosin VI head, motor domain, U50 subdomain"/>
    <property type="match status" value="1"/>
</dbReference>
<keyword evidence="9" id="KW-0378">Hydrolase</keyword>
<dbReference type="GO" id="GO:0016459">
    <property type="term" value="C:myosin complex"/>
    <property type="evidence" value="ECO:0007669"/>
    <property type="project" value="UniProtKB-KW"/>
</dbReference>
<dbReference type="Proteomes" id="UP000772434">
    <property type="component" value="Unassembled WGS sequence"/>
</dbReference>
<dbReference type="GO" id="GO:0005737">
    <property type="term" value="C:cytoplasm"/>
    <property type="evidence" value="ECO:0007669"/>
    <property type="project" value="TreeGrafter"/>
</dbReference>
<dbReference type="PROSITE" id="PS51456">
    <property type="entry name" value="MYOSIN_MOTOR"/>
    <property type="match status" value="1"/>
</dbReference>
<comment type="caution">
    <text evidence="6">Lacks conserved residue(s) required for the propagation of feature annotation.</text>
</comment>
<comment type="caution">
    <text evidence="9">The sequence shown here is derived from an EMBL/GenBank/DDBJ whole genome shotgun (WGS) entry which is preliminary data.</text>
</comment>
<feature type="compositionally biased region" description="Polar residues" evidence="7">
    <location>
        <begin position="955"/>
        <end position="966"/>
    </location>
</feature>
<dbReference type="GO" id="GO:0007015">
    <property type="term" value="P:actin filament organization"/>
    <property type="evidence" value="ECO:0007669"/>
    <property type="project" value="TreeGrafter"/>
</dbReference>
<keyword evidence="3 6" id="KW-0518">Myosin</keyword>
<dbReference type="Gene3D" id="3.40.850.10">
    <property type="entry name" value="Kinesin motor domain"/>
    <property type="match status" value="1"/>
</dbReference>
<dbReference type="InterPro" id="IPR036961">
    <property type="entry name" value="Kinesin_motor_dom_sf"/>
</dbReference>
<name>A0A9P5U0Y7_9AGAR</name>
<evidence type="ECO:0000256" key="1">
    <source>
        <dbReference type="ARBA" id="ARBA00022741"/>
    </source>
</evidence>
<dbReference type="Gene3D" id="1.10.10.820">
    <property type="match status" value="1"/>
</dbReference>
<dbReference type="GO" id="GO:0016787">
    <property type="term" value="F:hydrolase activity"/>
    <property type="evidence" value="ECO:0007669"/>
    <property type="project" value="UniProtKB-KW"/>
</dbReference>
<dbReference type="GO" id="GO:0016020">
    <property type="term" value="C:membrane"/>
    <property type="evidence" value="ECO:0007669"/>
    <property type="project" value="TreeGrafter"/>
</dbReference>
<evidence type="ECO:0000256" key="4">
    <source>
        <dbReference type="ARBA" id="ARBA00023175"/>
    </source>
</evidence>
<gene>
    <name evidence="9" type="ORF">BDP27DRAFT_1337391</name>
</gene>
<keyword evidence="1" id="KW-0547">Nucleotide-binding</keyword>
<feature type="compositionally biased region" description="Polar residues" evidence="7">
    <location>
        <begin position="886"/>
        <end position="899"/>
    </location>
</feature>
<dbReference type="OrthoDB" id="6108017at2759"/>
<dbReference type="SMART" id="SM00242">
    <property type="entry name" value="MYSc"/>
    <property type="match status" value="1"/>
</dbReference>
<dbReference type="Gene3D" id="1.20.5.4820">
    <property type="match status" value="1"/>
</dbReference>
<dbReference type="FunFam" id="1.10.10.820:FF:000001">
    <property type="entry name" value="Myosin heavy chain"/>
    <property type="match status" value="1"/>
</dbReference>
<dbReference type="PANTHER" id="PTHR13140:SF706">
    <property type="entry name" value="DILUTE CLASS UNCONVENTIONAL MYOSIN, ISOFORM C"/>
    <property type="match status" value="1"/>
</dbReference>
<evidence type="ECO:0000256" key="5">
    <source>
        <dbReference type="ARBA" id="ARBA00023203"/>
    </source>
</evidence>
<reference evidence="9" key="1">
    <citation type="submission" date="2020-11" db="EMBL/GenBank/DDBJ databases">
        <authorList>
            <consortium name="DOE Joint Genome Institute"/>
            <person name="Ahrendt S."/>
            <person name="Riley R."/>
            <person name="Andreopoulos W."/>
            <person name="Labutti K."/>
            <person name="Pangilinan J."/>
            <person name="Ruiz-Duenas F.J."/>
            <person name="Barrasa J.M."/>
            <person name="Sanchez-Garcia M."/>
            <person name="Camarero S."/>
            <person name="Miyauchi S."/>
            <person name="Serrano A."/>
            <person name="Linde D."/>
            <person name="Babiker R."/>
            <person name="Drula E."/>
            <person name="Ayuso-Fernandez I."/>
            <person name="Pacheco R."/>
            <person name="Padilla G."/>
            <person name="Ferreira P."/>
            <person name="Barriuso J."/>
            <person name="Kellner H."/>
            <person name="Castanera R."/>
            <person name="Alfaro M."/>
            <person name="Ramirez L."/>
            <person name="Pisabarro A.G."/>
            <person name="Kuo A."/>
            <person name="Tritt A."/>
            <person name="Lipzen A."/>
            <person name="He G."/>
            <person name="Yan M."/>
            <person name="Ng V."/>
            <person name="Cullen D."/>
            <person name="Martin F."/>
            <person name="Rosso M.-N."/>
            <person name="Henrissat B."/>
            <person name="Hibbett D."/>
            <person name="Martinez A.T."/>
            <person name="Grigoriev I.V."/>
        </authorList>
    </citation>
    <scope>NUCLEOTIDE SEQUENCE</scope>
    <source>
        <strain evidence="9">AH 40177</strain>
    </source>
</reference>
<evidence type="ECO:0000256" key="3">
    <source>
        <dbReference type="ARBA" id="ARBA00023123"/>
    </source>
</evidence>
<dbReference type="Pfam" id="PF00063">
    <property type="entry name" value="Myosin_head"/>
    <property type="match status" value="1"/>
</dbReference>
<evidence type="ECO:0000256" key="7">
    <source>
        <dbReference type="SAM" id="MobiDB-lite"/>
    </source>
</evidence>
<accession>A0A9P5U0Y7</accession>
<dbReference type="SUPFAM" id="SSF52540">
    <property type="entry name" value="P-loop containing nucleoside triphosphate hydrolases"/>
    <property type="match status" value="1"/>
</dbReference>
<dbReference type="PRINTS" id="PR00193">
    <property type="entry name" value="MYOSINHEAVY"/>
</dbReference>
<keyword evidence="10" id="KW-1185">Reference proteome</keyword>
<dbReference type="GO" id="GO:0000146">
    <property type="term" value="F:microfilament motor activity"/>
    <property type="evidence" value="ECO:0007669"/>
    <property type="project" value="TreeGrafter"/>
</dbReference>
<dbReference type="PROSITE" id="PS50096">
    <property type="entry name" value="IQ"/>
    <property type="match status" value="1"/>
</dbReference>
<evidence type="ECO:0000313" key="10">
    <source>
        <dbReference type="Proteomes" id="UP000772434"/>
    </source>
</evidence>